<reference evidence="6 7" key="1">
    <citation type="journal article" date="2015" name="Genome Announc.">
        <title>Complete Genome Sequence of the Novel Leech Symbiont Mucinivorans hirudinis M3T.</title>
        <authorList>
            <person name="Nelson M.C."/>
            <person name="Bomar L."/>
            <person name="Graf J."/>
        </authorList>
    </citation>
    <scope>NUCLEOTIDE SEQUENCE [LARGE SCALE GENOMIC DNA]</scope>
    <source>
        <strain evidence="7">M3</strain>
    </source>
</reference>
<dbReference type="SUPFAM" id="SSF48452">
    <property type="entry name" value="TPR-like"/>
    <property type="match status" value="1"/>
</dbReference>
<evidence type="ECO:0000256" key="4">
    <source>
        <dbReference type="SAM" id="Coils"/>
    </source>
</evidence>
<dbReference type="Pfam" id="PF13525">
    <property type="entry name" value="YfiO"/>
    <property type="match status" value="1"/>
</dbReference>
<keyword evidence="2" id="KW-0472">Membrane</keyword>
<dbReference type="Proteomes" id="UP000027616">
    <property type="component" value="Chromosome I"/>
</dbReference>
<evidence type="ECO:0000313" key="6">
    <source>
        <dbReference type="EMBL" id="CDN32826.1"/>
    </source>
</evidence>
<evidence type="ECO:0000256" key="2">
    <source>
        <dbReference type="ARBA" id="ARBA00023136"/>
    </source>
</evidence>
<dbReference type="InterPro" id="IPR017689">
    <property type="entry name" value="BamD"/>
</dbReference>
<dbReference type="Gene3D" id="1.25.40.10">
    <property type="entry name" value="Tetratricopeptide repeat domain"/>
    <property type="match status" value="1"/>
</dbReference>
<organism evidence="6 7">
    <name type="scientific">Mucinivorans hirudinis</name>
    <dbReference type="NCBI Taxonomy" id="1433126"/>
    <lineage>
        <taxon>Bacteria</taxon>
        <taxon>Pseudomonadati</taxon>
        <taxon>Bacteroidota</taxon>
        <taxon>Bacteroidia</taxon>
        <taxon>Bacteroidales</taxon>
        <taxon>Rikenellaceae</taxon>
        <taxon>Mucinivorans</taxon>
    </lineage>
</organism>
<accession>A0A060RB14</accession>
<keyword evidence="1" id="KW-0732">Signal</keyword>
<protein>
    <submittedName>
        <fullName evidence="6">Outer membrane assembly lipoprotein YfiO</fullName>
    </submittedName>
</protein>
<sequence>MKFTRIILSLALLIIFTSCGSYQKLLKSDNSQKKYEEAVKYFYNKEYTRAVTLFGSVAGEYMGSMREDTITFYTSKALYNMRDFEQASEMMNSFRYKFSRSPFTEEAEYIYAMCFYNESGTYERDQSASHRAIQAFTEYLNRYPESIKKDDIYAIIDELQERIYLKHFNNAALYYKLGKYNSAITAMRSVMKNYPEIPQREEIMFLICKSWFEYAEKSIESRQLDRYLKMMDAYYSYKSDYPNNVKRLKDLDDMFEKAKSFTDENGFASRTIEKTKINIQERYNRIAELKDKRFYAATKEERKKITEEIKFEQESIKKDRAAIRENKREIKLQTKQKSNLEKIGEVSGGE</sequence>
<dbReference type="EMBL" id="HG934468">
    <property type="protein sequence ID" value="CDN32826.1"/>
    <property type="molecule type" value="Genomic_DNA"/>
</dbReference>
<feature type="coiled-coil region" evidence="4">
    <location>
        <begin position="272"/>
        <end position="343"/>
    </location>
</feature>
<dbReference type="PROSITE" id="PS51257">
    <property type="entry name" value="PROKAR_LIPOPROTEIN"/>
    <property type="match status" value="1"/>
</dbReference>
<evidence type="ECO:0000256" key="3">
    <source>
        <dbReference type="ARBA" id="ARBA00023237"/>
    </source>
</evidence>
<name>A0A060RB14_9BACT</name>
<dbReference type="HOGENOM" id="CLU_068039_0_0_10"/>
<keyword evidence="7" id="KW-1185">Reference proteome</keyword>
<dbReference type="OrthoDB" id="9770761at2"/>
<keyword evidence="3" id="KW-0998">Cell outer membrane</keyword>
<dbReference type="InterPro" id="IPR039565">
    <property type="entry name" value="BamD-like"/>
</dbReference>
<dbReference type="eggNOG" id="COG4105">
    <property type="taxonomic scope" value="Bacteria"/>
</dbReference>
<dbReference type="NCBIfam" id="TIGR03302">
    <property type="entry name" value="OM_YfiO"/>
    <property type="match status" value="1"/>
</dbReference>
<keyword evidence="4" id="KW-0175">Coiled coil</keyword>
<keyword evidence="6" id="KW-0449">Lipoprotein</keyword>
<evidence type="ECO:0000259" key="5">
    <source>
        <dbReference type="Pfam" id="PF13525"/>
    </source>
</evidence>
<dbReference type="KEGG" id="rbc:BN938_2759"/>
<dbReference type="InterPro" id="IPR011990">
    <property type="entry name" value="TPR-like_helical_dom_sf"/>
</dbReference>
<evidence type="ECO:0000313" key="7">
    <source>
        <dbReference type="Proteomes" id="UP000027616"/>
    </source>
</evidence>
<gene>
    <name evidence="6" type="ORF">BN938_2759</name>
</gene>
<proteinExistence type="predicted"/>
<evidence type="ECO:0000256" key="1">
    <source>
        <dbReference type="ARBA" id="ARBA00022729"/>
    </source>
</evidence>
<dbReference type="AlphaFoldDB" id="A0A060RB14"/>
<dbReference type="STRING" id="1433126.BN938_2759"/>
<feature type="domain" description="Outer membrane lipoprotein BamD-like" evidence="5">
    <location>
        <begin position="30"/>
        <end position="209"/>
    </location>
</feature>